<name>A0A1G7XU03_9FIRM</name>
<dbReference type="PANTHER" id="PTHR34477">
    <property type="entry name" value="UPF0213 PROTEIN YHBQ"/>
    <property type="match status" value="1"/>
</dbReference>
<comment type="similarity">
    <text evidence="1">Belongs to the UPF0213 family.</text>
</comment>
<dbReference type="OrthoDB" id="9807770at2"/>
<gene>
    <name evidence="3" type="ORF">SAMN05443529_10799</name>
</gene>
<dbReference type="STRING" id="1121419.SAMN05443529_10799"/>
<accession>A0A1G7XU03</accession>
<dbReference type="SUPFAM" id="SSF82771">
    <property type="entry name" value="GIY-YIG endonuclease"/>
    <property type="match status" value="1"/>
</dbReference>
<dbReference type="Gene3D" id="3.40.1440.10">
    <property type="entry name" value="GIY-YIG endonuclease"/>
    <property type="match status" value="1"/>
</dbReference>
<dbReference type="GO" id="GO:0004519">
    <property type="term" value="F:endonuclease activity"/>
    <property type="evidence" value="ECO:0007669"/>
    <property type="project" value="UniProtKB-KW"/>
</dbReference>
<dbReference type="AlphaFoldDB" id="A0A1G7XU03"/>
<keyword evidence="3" id="KW-0378">Hydrolase</keyword>
<organism evidence="3 4">
    <name type="scientific">Desulfosporosinus hippei DSM 8344</name>
    <dbReference type="NCBI Taxonomy" id="1121419"/>
    <lineage>
        <taxon>Bacteria</taxon>
        <taxon>Bacillati</taxon>
        <taxon>Bacillota</taxon>
        <taxon>Clostridia</taxon>
        <taxon>Eubacteriales</taxon>
        <taxon>Desulfitobacteriaceae</taxon>
        <taxon>Desulfosporosinus</taxon>
    </lineage>
</organism>
<dbReference type="PANTHER" id="PTHR34477:SF1">
    <property type="entry name" value="UPF0213 PROTEIN YHBQ"/>
    <property type="match status" value="1"/>
</dbReference>
<evidence type="ECO:0000259" key="2">
    <source>
        <dbReference type="PROSITE" id="PS50164"/>
    </source>
</evidence>
<evidence type="ECO:0000313" key="3">
    <source>
        <dbReference type="EMBL" id="SDG87614.1"/>
    </source>
</evidence>
<dbReference type="CDD" id="cd10456">
    <property type="entry name" value="GIY-YIG_UPF0213"/>
    <property type="match status" value="1"/>
</dbReference>
<sequence length="112" mass="12766">MGYWVYLVRCGNNTLYTGATTDLDRRIKEHNRGSSGKKGAKYTSSHLPVTLAQAWEVGTWSEALRLEHAIKRCLRTEKCQLIKEPEHIYQLAERRGLSFSALLVSKNDKISN</sequence>
<keyword evidence="3" id="KW-0540">Nuclease</keyword>
<dbReference type="PROSITE" id="PS50164">
    <property type="entry name" value="GIY_YIG"/>
    <property type="match status" value="1"/>
</dbReference>
<proteinExistence type="inferred from homology"/>
<evidence type="ECO:0000256" key="1">
    <source>
        <dbReference type="ARBA" id="ARBA00007435"/>
    </source>
</evidence>
<reference evidence="4" key="1">
    <citation type="submission" date="2016-10" db="EMBL/GenBank/DDBJ databases">
        <authorList>
            <person name="Varghese N."/>
            <person name="Submissions S."/>
        </authorList>
    </citation>
    <scope>NUCLEOTIDE SEQUENCE [LARGE SCALE GENOMIC DNA]</scope>
    <source>
        <strain evidence="4">DSM 8344</strain>
    </source>
</reference>
<dbReference type="InterPro" id="IPR000305">
    <property type="entry name" value="GIY-YIG_endonuc"/>
</dbReference>
<evidence type="ECO:0000313" key="4">
    <source>
        <dbReference type="Proteomes" id="UP000198656"/>
    </source>
</evidence>
<keyword evidence="3" id="KW-0255">Endonuclease</keyword>
<dbReference type="InterPro" id="IPR050190">
    <property type="entry name" value="UPF0213_domain"/>
</dbReference>
<dbReference type="EMBL" id="FNCP01000007">
    <property type="protein sequence ID" value="SDG87614.1"/>
    <property type="molecule type" value="Genomic_DNA"/>
</dbReference>
<keyword evidence="4" id="KW-1185">Reference proteome</keyword>
<dbReference type="Proteomes" id="UP000198656">
    <property type="component" value="Unassembled WGS sequence"/>
</dbReference>
<dbReference type="Pfam" id="PF01541">
    <property type="entry name" value="GIY-YIG"/>
    <property type="match status" value="1"/>
</dbReference>
<dbReference type="RefSeq" id="WP_092332078.1">
    <property type="nucleotide sequence ID" value="NZ_FNCP01000007.1"/>
</dbReference>
<feature type="domain" description="GIY-YIG" evidence="2">
    <location>
        <begin position="1"/>
        <end position="80"/>
    </location>
</feature>
<dbReference type="InterPro" id="IPR035901">
    <property type="entry name" value="GIY-YIG_endonuc_sf"/>
</dbReference>
<protein>
    <submittedName>
        <fullName evidence="3">Putative endonuclease</fullName>
    </submittedName>
</protein>